<proteinExistence type="predicted"/>
<evidence type="ECO:0000313" key="1">
    <source>
        <dbReference type="EMBL" id="RYL97917.1"/>
    </source>
</evidence>
<sequence length="64" mass="6798">MFAVVSLICLNLAQNVGTIVGPFAHRKCENGPNIPDQGPEPMALTALKVKNAKPGRHVDSRGFA</sequence>
<dbReference type="Proteomes" id="UP000292734">
    <property type="component" value="Unassembled WGS sequence"/>
</dbReference>
<dbReference type="EMBL" id="SEOM01000010">
    <property type="protein sequence ID" value="RYL97917.1"/>
    <property type="molecule type" value="Genomic_DNA"/>
</dbReference>
<gene>
    <name evidence="1" type="ORF">EWH08_18040</name>
</gene>
<organism evidence="1 2">
    <name type="scientific">Sphingobium indicum</name>
    <dbReference type="NCBI Taxonomy" id="332055"/>
    <lineage>
        <taxon>Bacteria</taxon>
        <taxon>Pseudomonadati</taxon>
        <taxon>Pseudomonadota</taxon>
        <taxon>Alphaproteobacteria</taxon>
        <taxon>Sphingomonadales</taxon>
        <taxon>Sphingomonadaceae</taxon>
        <taxon>Sphingobium</taxon>
    </lineage>
</organism>
<reference evidence="1 2" key="1">
    <citation type="submission" date="2019-02" db="EMBL/GenBank/DDBJ databases">
        <authorList>
            <person name="Feng G."/>
        </authorList>
    </citation>
    <scope>NUCLEOTIDE SEQUENCE [LARGE SCALE GENOMIC DNA]</scope>
    <source>
        <strain evidence="1 2">DSM 26779</strain>
    </source>
</reference>
<accession>A0A4Q4IWT9</accession>
<evidence type="ECO:0000313" key="2">
    <source>
        <dbReference type="Proteomes" id="UP000292734"/>
    </source>
</evidence>
<name>A0A4Q4IWT9_9SPHN</name>
<dbReference type="AlphaFoldDB" id="A0A4Q4IWT9"/>
<protein>
    <submittedName>
        <fullName evidence="1">Uncharacterized protein</fullName>
    </submittedName>
</protein>
<comment type="caution">
    <text evidence="1">The sequence shown here is derived from an EMBL/GenBank/DDBJ whole genome shotgun (WGS) entry which is preliminary data.</text>
</comment>